<comment type="cofactor">
    <cofactor evidence="1">
        <name>pyridoxal 5'-phosphate</name>
        <dbReference type="ChEBI" id="CHEBI:597326"/>
    </cofactor>
</comment>
<dbReference type="PANTHER" id="PTHR42790">
    <property type="entry name" value="AMINOTRANSFERASE"/>
    <property type="match status" value="1"/>
</dbReference>
<keyword evidence="7" id="KW-1185">Reference proteome</keyword>
<dbReference type="Proteomes" id="UP000003806">
    <property type="component" value="Chromosome"/>
</dbReference>
<keyword evidence="3 6" id="KW-0808">Transferase</keyword>
<protein>
    <submittedName>
        <fullName evidence="6">Transcriptional regulator with HTH domain and aminotransferase domain</fullName>
    </submittedName>
</protein>
<dbReference type="Gene3D" id="3.40.640.10">
    <property type="entry name" value="Type I PLP-dependent aspartate aminotransferase-like (Major domain)"/>
    <property type="match status" value="1"/>
</dbReference>
<dbReference type="Pfam" id="PF00155">
    <property type="entry name" value="Aminotran_1_2"/>
    <property type="match status" value="1"/>
</dbReference>
<dbReference type="CDD" id="cd00609">
    <property type="entry name" value="AAT_like"/>
    <property type="match status" value="1"/>
</dbReference>
<evidence type="ECO:0000256" key="2">
    <source>
        <dbReference type="ARBA" id="ARBA00022576"/>
    </source>
</evidence>
<dbReference type="InterPro" id="IPR015422">
    <property type="entry name" value="PyrdxlP-dep_Trfase_small"/>
</dbReference>
<dbReference type="SUPFAM" id="SSF53383">
    <property type="entry name" value="PLP-dependent transferases"/>
    <property type="match status" value="1"/>
</dbReference>
<keyword evidence="4" id="KW-0663">Pyridoxal phosphate</keyword>
<accession>H0ULB8</accession>
<dbReference type="InterPro" id="IPR004839">
    <property type="entry name" value="Aminotransferase_I/II_large"/>
</dbReference>
<dbReference type="AlphaFoldDB" id="H0ULB8"/>
<sequence>MIMNRFLSAQANRLRPTTIARYTGGLSAETGNFTSGQPSPEALPLDDLKPIFDSLLETEPALFGYGVPRGDSELLAYLSSLGPSIGLSGPIPERQIMITQGAMGAAHIAAAGLIDPGDVVLAEDPSYPETLDAFAKSGARIVGISSDADGVNPKELERLCRLLSPKVLYVIPHFQNPRGTCTSLERRRLIAETARRYDLLVFEDDPYRDLYFDEKPLPSIFSMAPERTLFAGSFSKTVAPGFRCGWLAGPDELIERFVNIQAQTVVALPTFIHRAIARFAGSPQFAVHMDAFRSDLARRCRILCDALTEWSGRRVIFSEPKGGMFLWCRLPGQDGVQVQKRLLEQFNLAVIPGTAFSCQGECLDCIRLTYSRQPIERLKADAKKLAQALGAF</sequence>
<dbReference type="GO" id="GO:1901605">
    <property type="term" value="P:alpha-amino acid metabolic process"/>
    <property type="evidence" value="ECO:0007669"/>
    <property type="project" value="TreeGrafter"/>
</dbReference>
<gene>
    <name evidence="6" type="ORF">JonanDRAFT_1110</name>
</gene>
<dbReference type="Gene3D" id="3.90.1150.10">
    <property type="entry name" value="Aspartate Aminotransferase, domain 1"/>
    <property type="match status" value="1"/>
</dbReference>
<evidence type="ECO:0000256" key="3">
    <source>
        <dbReference type="ARBA" id="ARBA00022679"/>
    </source>
</evidence>
<dbReference type="HOGENOM" id="CLU_017584_0_6_0"/>
<dbReference type="InterPro" id="IPR050859">
    <property type="entry name" value="Class-I_PLP-dep_aminotransf"/>
</dbReference>
<evidence type="ECO:0000256" key="1">
    <source>
        <dbReference type="ARBA" id="ARBA00001933"/>
    </source>
</evidence>
<dbReference type="OrthoDB" id="1360at2"/>
<keyword evidence="2 6" id="KW-0032">Aminotransferase</keyword>
<dbReference type="PANTHER" id="PTHR42790:SF19">
    <property type="entry name" value="KYNURENINE_ALPHA-AMINOADIPATE AMINOTRANSFERASE, MITOCHONDRIAL"/>
    <property type="match status" value="1"/>
</dbReference>
<dbReference type="InterPro" id="IPR015421">
    <property type="entry name" value="PyrdxlP-dep_Trfase_major"/>
</dbReference>
<evidence type="ECO:0000259" key="5">
    <source>
        <dbReference type="Pfam" id="PF00155"/>
    </source>
</evidence>
<dbReference type="EMBL" id="CM001376">
    <property type="protein sequence ID" value="EHM13477.1"/>
    <property type="molecule type" value="Genomic_DNA"/>
</dbReference>
<dbReference type="GO" id="GO:0008483">
    <property type="term" value="F:transaminase activity"/>
    <property type="evidence" value="ECO:0007669"/>
    <property type="project" value="UniProtKB-KW"/>
</dbReference>
<dbReference type="GO" id="GO:0030170">
    <property type="term" value="F:pyridoxal phosphate binding"/>
    <property type="evidence" value="ECO:0007669"/>
    <property type="project" value="InterPro"/>
</dbReference>
<name>H0ULB8_9BACT</name>
<feature type="domain" description="Aminotransferase class I/classII large" evidence="5">
    <location>
        <begin position="92"/>
        <end position="370"/>
    </location>
</feature>
<evidence type="ECO:0000256" key="4">
    <source>
        <dbReference type="ARBA" id="ARBA00022898"/>
    </source>
</evidence>
<proteinExistence type="predicted"/>
<organism evidence="6 7">
    <name type="scientific">Jonquetella anthropi DSM 22815</name>
    <dbReference type="NCBI Taxonomy" id="885272"/>
    <lineage>
        <taxon>Bacteria</taxon>
        <taxon>Thermotogati</taxon>
        <taxon>Synergistota</taxon>
        <taxon>Synergistia</taxon>
        <taxon>Synergistales</taxon>
        <taxon>Dethiosulfovibrionaceae</taxon>
        <taxon>Jonquetella</taxon>
    </lineage>
</organism>
<reference evidence="6 7" key="1">
    <citation type="submission" date="2011-11" db="EMBL/GenBank/DDBJ databases">
        <title>The Noncontiguous Finished genome of Jonquetella anthropi DSM 22815.</title>
        <authorList>
            <consortium name="US DOE Joint Genome Institute (JGI-PGF)"/>
            <person name="Lucas S."/>
            <person name="Copeland A."/>
            <person name="Lapidus A."/>
            <person name="Glavina del Rio T."/>
            <person name="Dalin E."/>
            <person name="Tice H."/>
            <person name="Bruce D."/>
            <person name="Goodwin L."/>
            <person name="Pitluck S."/>
            <person name="Peters L."/>
            <person name="Mikhailova N."/>
            <person name="Held B."/>
            <person name="Kyrpides N."/>
            <person name="Mavromatis K."/>
            <person name="Ivanova N."/>
            <person name="Markowitz V."/>
            <person name="Cheng J.-F."/>
            <person name="Hugenholtz P."/>
            <person name="Woyke T."/>
            <person name="Wu D."/>
            <person name="Gronow S."/>
            <person name="Wellnitz S."/>
            <person name="Brambilla E."/>
            <person name="Klenk H.-P."/>
            <person name="Eisen J.A."/>
        </authorList>
    </citation>
    <scope>NUCLEOTIDE SEQUENCE [LARGE SCALE GENOMIC DNA]</scope>
    <source>
        <strain evidence="6 7">DSM 22815</strain>
    </source>
</reference>
<dbReference type="InterPro" id="IPR015424">
    <property type="entry name" value="PyrdxlP-dep_Trfase"/>
</dbReference>
<dbReference type="STRING" id="885272.JonanDRAFT_1110"/>
<dbReference type="eggNOG" id="COG1167">
    <property type="taxonomic scope" value="Bacteria"/>
</dbReference>
<evidence type="ECO:0000313" key="6">
    <source>
        <dbReference type="EMBL" id="EHM13477.1"/>
    </source>
</evidence>
<evidence type="ECO:0000313" key="7">
    <source>
        <dbReference type="Proteomes" id="UP000003806"/>
    </source>
</evidence>